<proteinExistence type="predicted"/>
<protein>
    <submittedName>
        <fullName evidence="2">Uncharacterized protein</fullName>
    </submittedName>
</protein>
<organism evidence="2">
    <name type="scientific">Bradyrhizobium diazoefficiens</name>
    <dbReference type="NCBI Taxonomy" id="1355477"/>
    <lineage>
        <taxon>Bacteria</taxon>
        <taxon>Pseudomonadati</taxon>
        <taxon>Pseudomonadota</taxon>
        <taxon>Alphaproteobacteria</taxon>
        <taxon>Hyphomicrobiales</taxon>
        <taxon>Nitrobacteraceae</taxon>
        <taxon>Bradyrhizobium</taxon>
    </lineage>
</organism>
<dbReference type="EMBL" id="AP023096">
    <property type="protein sequence ID" value="BCE67011.1"/>
    <property type="molecule type" value="Genomic_DNA"/>
</dbReference>
<accession>A0A810ATE1</accession>
<dbReference type="EMBL" id="AP023095">
    <property type="protein sequence ID" value="BCE58334.1"/>
    <property type="molecule type" value="Genomic_DNA"/>
</dbReference>
<dbReference type="AlphaFoldDB" id="A0A810ATE1"/>
<reference evidence="1" key="1">
    <citation type="submission" date="2020-05" db="EMBL/GenBank/DDBJ databases">
        <title>Complete genome sequence of Bradyrhizobium diazoefficiens XF5 isolated from soybean nodule.</title>
        <authorList>
            <person name="Noda R."/>
            <person name="Kakizaki K."/>
            <person name="Minamisawa K."/>
        </authorList>
    </citation>
    <scope>NUCLEOTIDE SEQUENCE</scope>
    <source>
        <strain evidence="1">XF5</strain>
    </source>
</reference>
<evidence type="ECO:0000313" key="3">
    <source>
        <dbReference type="EMBL" id="BCE75619.1"/>
    </source>
</evidence>
<name>A0A810ATE1_9BRAD</name>
<reference evidence="2" key="2">
    <citation type="submission" date="2020-05" db="EMBL/GenBank/DDBJ databases">
        <title>Complete genome sequence of Bradyrhizobium diazoefficiens XF6 isolated from soybean nodule.</title>
        <authorList>
            <person name="Noda R."/>
            <person name="Kakizaki K."/>
            <person name="Minamisawa K."/>
        </authorList>
    </citation>
    <scope>NUCLEOTIDE SEQUENCE</scope>
    <source>
        <strain evidence="2">XF6</strain>
    </source>
</reference>
<reference evidence="3" key="3">
    <citation type="submission" date="2020-05" db="EMBL/GenBank/DDBJ databases">
        <title>Complete genome sequence of Bradyrhizobium diazoefficiens XF8 isolated from soybean nodule.</title>
        <authorList>
            <person name="Noda R."/>
            <person name="Kakizaki K."/>
            <person name="Minamisawa K."/>
        </authorList>
    </citation>
    <scope>NUCLEOTIDE SEQUENCE</scope>
    <source>
        <strain evidence="3">XF8</strain>
    </source>
</reference>
<evidence type="ECO:0000313" key="1">
    <source>
        <dbReference type="EMBL" id="BCE58334.1"/>
    </source>
</evidence>
<dbReference type="EMBL" id="AP023097">
    <property type="protein sequence ID" value="BCE75619.1"/>
    <property type="molecule type" value="Genomic_DNA"/>
</dbReference>
<gene>
    <name evidence="1" type="ORF">XF5B_58460</name>
    <name evidence="2" type="ORF">XF6B_58100</name>
    <name evidence="3" type="ORF">XF8B_57300</name>
</gene>
<evidence type="ECO:0000313" key="2">
    <source>
        <dbReference type="EMBL" id="BCE67011.1"/>
    </source>
</evidence>
<sequence>MAIRHITRLLGRALLPLDSEARAIYREWRAPARQPQRPSLAAMQATPDFN</sequence>